<gene>
    <name evidence="3" type="ORF">D7V32_16070</name>
</gene>
<dbReference type="OrthoDB" id="7015148at2"/>
<dbReference type="InterPro" id="IPR021104">
    <property type="entry name" value="KfrA_DNA-bd_N"/>
</dbReference>
<protein>
    <submittedName>
        <fullName evidence="3">DNA-binding protein</fullName>
    </submittedName>
</protein>
<feature type="domain" description="KfrA N-terminal DNA-binding" evidence="2">
    <location>
        <begin position="4"/>
        <end position="119"/>
    </location>
</feature>
<evidence type="ECO:0000256" key="1">
    <source>
        <dbReference type="SAM" id="Coils"/>
    </source>
</evidence>
<organism evidence="3 4">
    <name type="scientific">Acinetobacter tianfuensis</name>
    <dbReference type="NCBI Taxonomy" id="2419603"/>
    <lineage>
        <taxon>Bacteria</taxon>
        <taxon>Pseudomonadati</taxon>
        <taxon>Pseudomonadota</taxon>
        <taxon>Gammaproteobacteria</taxon>
        <taxon>Moraxellales</taxon>
        <taxon>Moraxellaceae</taxon>
        <taxon>Acinetobacter</taxon>
    </lineage>
</organism>
<evidence type="ECO:0000259" key="2">
    <source>
        <dbReference type="Pfam" id="PF11740"/>
    </source>
</evidence>
<comment type="caution">
    <text evidence="3">The sequence shown here is derived from an EMBL/GenBank/DDBJ whole genome shotgun (WGS) entry which is preliminary data.</text>
</comment>
<evidence type="ECO:0000313" key="4">
    <source>
        <dbReference type="Proteomes" id="UP000282388"/>
    </source>
</evidence>
<name>A0A3A8EJZ6_9GAMM</name>
<reference evidence="3 4" key="1">
    <citation type="submission" date="2018-09" db="EMBL/GenBank/DDBJ databases">
        <title>The draft genome of Acinetobacter spp. strains.</title>
        <authorList>
            <person name="Qin J."/>
            <person name="Feng Y."/>
            <person name="Zong Z."/>
        </authorList>
    </citation>
    <scope>NUCLEOTIDE SEQUENCE [LARGE SCALE GENOMIC DNA]</scope>
    <source>
        <strain evidence="3 4">WCHAc060012</strain>
    </source>
</reference>
<dbReference type="EMBL" id="RAXV01000052">
    <property type="protein sequence ID" value="RKG29211.1"/>
    <property type="molecule type" value="Genomic_DNA"/>
</dbReference>
<keyword evidence="4" id="KW-1185">Reference proteome</keyword>
<dbReference type="RefSeq" id="WP_120403832.1">
    <property type="nucleotide sequence ID" value="NZ_RAXV01000052.1"/>
</dbReference>
<accession>A0A3A8EJZ6</accession>
<dbReference type="AlphaFoldDB" id="A0A3A8EJZ6"/>
<proteinExistence type="predicted"/>
<evidence type="ECO:0000313" key="3">
    <source>
        <dbReference type="EMBL" id="RKG29211.1"/>
    </source>
</evidence>
<sequence>MAITKSDVAKAIESLAEQGSNPTNDNILAVLGSGSKTTINKYRKEILEEQLAAAVTTAKTLKDAELVTVSQVIATLLQERIDAVQGGYAETVQQLEKQLADTTEKLEQVQIKLDEQVKQTDDTTDKLKVALASTDKAKEDYNALQAKYEQLLEKSGSIKYVESQLTNANARIAELEKQITMQKDK</sequence>
<keyword evidence="1" id="KW-0175">Coiled coil</keyword>
<dbReference type="Proteomes" id="UP000282388">
    <property type="component" value="Unassembled WGS sequence"/>
</dbReference>
<dbReference type="Pfam" id="PF11740">
    <property type="entry name" value="KfrA_N"/>
    <property type="match status" value="1"/>
</dbReference>
<feature type="coiled-coil region" evidence="1">
    <location>
        <begin position="92"/>
        <end position="185"/>
    </location>
</feature>
<dbReference type="GO" id="GO:0003677">
    <property type="term" value="F:DNA binding"/>
    <property type="evidence" value="ECO:0007669"/>
    <property type="project" value="UniProtKB-KW"/>
</dbReference>
<keyword evidence="3" id="KW-0238">DNA-binding</keyword>